<evidence type="ECO:0000256" key="2">
    <source>
        <dbReference type="SAM" id="Coils"/>
    </source>
</evidence>
<name>A0A365XNR7_9BACT</name>
<dbReference type="PANTHER" id="PTHR30203:SF23">
    <property type="entry name" value="OUTER MEMBRANE EFFLUX PROTEIN"/>
    <property type="match status" value="1"/>
</dbReference>
<dbReference type="Pfam" id="PF02321">
    <property type="entry name" value="OEP"/>
    <property type="match status" value="2"/>
</dbReference>
<dbReference type="InterPro" id="IPR003423">
    <property type="entry name" value="OMP_efflux"/>
</dbReference>
<comment type="caution">
    <text evidence="3">The sequence shown here is derived from an EMBL/GenBank/DDBJ whole genome shotgun (WGS) entry which is preliminary data.</text>
</comment>
<proteinExistence type="inferred from homology"/>
<dbReference type="GO" id="GO:0015562">
    <property type="term" value="F:efflux transmembrane transporter activity"/>
    <property type="evidence" value="ECO:0007669"/>
    <property type="project" value="InterPro"/>
</dbReference>
<dbReference type="Proteomes" id="UP000253410">
    <property type="component" value="Unassembled WGS sequence"/>
</dbReference>
<dbReference type="OrthoDB" id="9791261at2"/>
<sequence length="430" mass="48744">MKIGIMRTKTALILSVCIISLGIIQPIQAQSPAKTVTLQAVEDSFLVKNYLLLAQRYQIDASKALTRQAKLWNNPSFSTVLGFGSTDKVQPFKVGSGGETQYTIDQLIQLAGKRNKNIQIAAAATRMNEATFDELVRTLRLQLRENFYTLYYRRQTGKVLKEQLENLQRIVDAYVAADKKGSVAHADLVRLQALQVGIENDYADLKQEELEAQKNLQQLLHSQDFYEAVVTGTDLAPYRLDHIQLSPLLDSVAINRPDVRIASVEYQTAELNYRLQKSMAVPDLHVGATYDKKGSYIDNFIGLTLGIDLPVWNRNQGNIRAAKLQIGAEKQQLQQQQSIAQTEVLNAYQRIVALEKRYKSFDLHRFQDEFDTLIAEVAKNFSKGNISLLQFIDYFNSYSDNAKNINKFLSNRVNAYEELNYATGQELFKN</sequence>
<protein>
    <recommendedName>
        <fullName evidence="5">TolC family protein</fullName>
    </recommendedName>
</protein>
<dbReference type="EMBL" id="QFFJ01000003">
    <property type="protein sequence ID" value="RBL87979.1"/>
    <property type="molecule type" value="Genomic_DNA"/>
</dbReference>
<evidence type="ECO:0000313" key="3">
    <source>
        <dbReference type="EMBL" id="RBL87979.1"/>
    </source>
</evidence>
<evidence type="ECO:0000256" key="1">
    <source>
        <dbReference type="ARBA" id="ARBA00007613"/>
    </source>
</evidence>
<evidence type="ECO:0008006" key="5">
    <source>
        <dbReference type="Google" id="ProtNLM"/>
    </source>
</evidence>
<reference evidence="3 4" key="1">
    <citation type="submission" date="2018-05" db="EMBL/GenBank/DDBJ databases">
        <title>Chitinophaga sp. K3CV102501T nov., isolated from isolated from a monsoon evergreen broad-leaved forest soil.</title>
        <authorList>
            <person name="Lv Y."/>
        </authorList>
    </citation>
    <scope>NUCLEOTIDE SEQUENCE [LARGE SCALE GENOMIC DNA]</scope>
    <source>
        <strain evidence="3 4">GDMCC 1.1325</strain>
    </source>
</reference>
<keyword evidence="2" id="KW-0175">Coiled coil</keyword>
<comment type="similarity">
    <text evidence="1">Belongs to the outer membrane factor (OMF) (TC 1.B.17) family.</text>
</comment>
<dbReference type="Gene3D" id="1.20.1600.10">
    <property type="entry name" value="Outer membrane efflux proteins (OEP)"/>
    <property type="match status" value="1"/>
</dbReference>
<dbReference type="SUPFAM" id="SSF56954">
    <property type="entry name" value="Outer membrane efflux proteins (OEP)"/>
    <property type="match status" value="1"/>
</dbReference>
<keyword evidence="4" id="KW-1185">Reference proteome</keyword>
<dbReference type="InterPro" id="IPR010131">
    <property type="entry name" value="MdtP/NodT-like"/>
</dbReference>
<gene>
    <name evidence="3" type="ORF">DF182_31065</name>
</gene>
<accession>A0A365XNR7</accession>
<organism evidence="3 4">
    <name type="scientific">Chitinophaga flava</name>
    <dbReference type="NCBI Taxonomy" id="2259036"/>
    <lineage>
        <taxon>Bacteria</taxon>
        <taxon>Pseudomonadati</taxon>
        <taxon>Bacteroidota</taxon>
        <taxon>Chitinophagia</taxon>
        <taxon>Chitinophagales</taxon>
        <taxon>Chitinophagaceae</taxon>
        <taxon>Chitinophaga</taxon>
    </lineage>
</organism>
<dbReference type="PANTHER" id="PTHR30203">
    <property type="entry name" value="OUTER MEMBRANE CATION EFFLUX PROTEIN"/>
    <property type="match status" value="1"/>
</dbReference>
<feature type="coiled-coil region" evidence="2">
    <location>
        <begin position="188"/>
        <end position="222"/>
    </location>
</feature>
<dbReference type="AlphaFoldDB" id="A0A365XNR7"/>
<evidence type="ECO:0000313" key="4">
    <source>
        <dbReference type="Proteomes" id="UP000253410"/>
    </source>
</evidence>